<gene>
    <name evidence="2" type="ORF">B0H17DRAFT_718354</name>
</gene>
<organism evidence="2 3">
    <name type="scientific">Mycena rosella</name>
    <name type="common">Pink bonnet</name>
    <name type="synonym">Agaricus rosellus</name>
    <dbReference type="NCBI Taxonomy" id="1033263"/>
    <lineage>
        <taxon>Eukaryota</taxon>
        <taxon>Fungi</taxon>
        <taxon>Dikarya</taxon>
        <taxon>Basidiomycota</taxon>
        <taxon>Agaricomycotina</taxon>
        <taxon>Agaricomycetes</taxon>
        <taxon>Agaricomycetidae</taxon>
        <taxon>Agaricales</taxon>
        <taxon>Marasmiineae</taxon>
        <taxon>Mycenaceae</taxon>
        <taxon>Mycena</taxon>
    </lineage>
</organism>
<evidence type="ECO:0000313" key="2">
    <source>
        <dbReference type="EMBL" id="KAJ7686290.1"/>
    </source>
</evidence>
<feature type="region of interest" description="Disordered" evidence="1">
    <location>
        <begin position="1"/>
        <end position="22"/>
    </location>
</feature>
<comment type="caution">
    <text evidence="2">The sequence shown here is derived from an EMBL/GenBank/DDBJ whole genome shotgun (WGS) entry which is preliminary data.</text>
</comment>
<name>A0AAD7D9K9_MYCRO</name>
<feature type="region of interest" description="Disordered" evidence="1">
    <location>
        <begin position="184"/>
        <end position="209"/>
    </location>
</feature>
<proteinExistence type="predicted"/>
<evidence type="ECO:0000313" key="3">
    <source>
        <dbReference type="Proteomes" id="UP001221757"/>
    </source>
</evidence>
<dbReference type="EMBL" id="JARKIE010000097">
    <property type="protein sequence ID" value="KAJ7686290.1"/>
    <property type="molecule type" value="Genomic_DNA"/>
</dbReference>
<protein>
    <submittedName>
        <fullName evidence="2">Uncharacterized protein</fullName>
    </submittedName>
</protein>
<evidence type="ECO:0000256" key="1">
    <source>
        <dbReference type="SAM" id="MobiDB-lite"/>
    </source>
</evidence>
<sequence length="243" mass="27627">MPGSRRYTVPSRSPPRPLERRMERGWCHTGAAVRGYRHLHPSPDLEHVYTRRQPRRNSFGFRAPHLTPLSTVTCLLSARFRGYARGRGTIPTAALRLKALCAAACAIPPSRQRCSRPWVHLRRHPSPVVKDGRAGRAVARRRGRMSGVLTVRMHTWSSQRPRSRPLLRLALPISCGVSNTSAEAPTYSSQYQRRNGRERSRARSIERNTARNRGRMELYLMVFFLAGTRHGGGSLLDVRRPRP</sequence>
<accession>A0AAD7D9K9</accession>
<dbReference type="AlphaFoldDB" id="A0AAD7D9K9"/>
<dbReference type="Proteomes" id="UP001221757">
    <property type="component" value="Unassembled WGS sequence"/>
</dbReference>
<reference evidence="2" key="1">
    <citation type="submission" date="2023-03" db="EMBL/GenBank/DDBJ databases">
        <title>Massive genome expansion in bonnet fungi (Mycena s.s.) driven by repeated elements and novel gene families across ecological guilds.</title>
        <authorList>
            <consortium name="Lawrence Berkeley National Laboratory"/>
            <person name="Harder C.B."/>
            <person name="Miyauchi S."/>
            <person name="Viragh M."/>
            <person name="Kuo A."/>
            <person name="Thoen E."/>
            <person name="Andreopoulos B."/>
            <person name="Lu D."/>
            <person name="Skrede I."/>
            <person name="Drula E."/>
            <person name="Henrissat B."/>
            <person name="Morin E."/>
            <person name="Kohler A."/>
            <person name="Barry K."/>
            <person name="LaButti K."/>
            <person name="Morin E."/>
            <person name="Salamov A."/>
            <person name="Lipzen A."/>
            <person name="Mereny Z."/>
            <person name="Hegedus B."/>
            <person name="Baldrian P."/>
            <person name="Stursova M."/>
            <person name="Weitz H."/>
            <person name="Taylor A."/>
            <person name="Grigoriev I.V."/>
            <person name="Nagy L.G."/>
            <person name="Martin F."/>
            <person name="Kauserud H."/>
        </authorList>
    </citation>
    <scope>NUCLEOTIDE SEQUENCE</scope>
    <source>
        <strain evidence="2">CBHHK067</strain>
    </source>
</reference>
<feature type="compositionally biased region" description="Basic and acidic residues" evidence="1">
    <location>
        <begin position="195"/>
        <end position="209"/>
    </location>
</feature>
<keyword evidence="3" id="KW-1185">Reference proteome</keyword>